<name>A0A6A6GW58_VIRVR</name>
<proteinExistence type="predicted"/>
<evidence type="ECO:0008006" key="3">
    <source>
        <dbReference type="Google" id="ProtNLM"/>
    </source>
</evidence>
<protein>
    <recommendedName>
        <fullName evidence="3">S-adenosyl-L-methionine-dependent methyltransferase</fullName>
    </recommendedName>
</protein>
<dbReference type="EMBL" id="ML991853">
    <property type="protein sequence ID" value="KAF2229829.1"/>
    <property type="molecule type" value="Genomic_DNA"/>
</dbReference>
<accession>A0A6A6GW58</accession>
<keyword evidence="2" id="KW-1185">Reference proteome</keyword>
<dbReference type="PANTHER" id="PTHR43036:SF2">
    <property type="entry name" value="OS04G0481300 PROTEIN"/>
    <property type="match status" value="1"/>
</dbReference>
<dbReference type="OrthoDB" id="2013972at2759"/>
<evidence type="ECO:0000313" key="1">
    <source>
        <dbReference type="EMBL" id="KAF2229829.1"/>
    </source>
</evidence>
<sequence length="266" mass="30045">MNSTPGNIKPFPVEPYVPRHASWPYSSTDFQRQDPSSDASFYSSPRFVTHIDDHAISQLRKYYADWLPTRGRILDFCSSWISHYPPTIEEATKDGELVIVGMGMNKAELEANPVLRKEETRVLRDLNEDAEITSEVASIGDGDKEEGFDAATCVVSIDYLVRPVEILSSLRQRMKPGGTVHLAISNRCFPTKAVSRWLRVDEQERLQMVGDYLHFAGWKKIEIVDLSKGDEDKKEQAPTTTLAALMRSMGMGGHDPLWIVRGTRED</sequence>
<gene>
    <name evidence="1" type="ORF">EV356DRAFT_510116</name>
</gene>
<reference evidence="1" key="1">
    <citation type="journal article" date="2020" name="Stud. Mycol.">
        <title>101 Dothideomycetes genomes: a test case for predicting lifestyles and emergence of pathogens.</title>
        <authorList>
            <person name="Haridas S."/>
            <person name="Albert R."/>
            <person name="Binder M."/>
            <person name="Bloem J."/>
            <person name="Labutti K."/>
            <person name="Salamov A."/>
            <person name="Andreopoulos B."/>
            <person name="Baker S."/>
            <person name="Barry K."/>
            <person name="Bills G."/>
            <person name="Bluhm B."/>
            <person name="Cannon C."/>
            <person name="Castanera R."/>
            <person name="Culley D."/>
            <person name="Daum C."/>
            <person name="Ezra D."/>
            <person name="Gonzalez J."/>
            <person name="Henrissat B."/>
            <person name="Kuo A."/>
            <person name="Liang C."/>
            <person name="Lipzen A."/>
            <person name="Lutzoni F."/>
            <person name="Magnuson J."/>
            <person name="Mondo S."/>
            <person name="Nolan M."/>
            <person name="Ohm R."/>
            <person name="Pangilinan J."/>
            <person name="Park H.-J."/>
            <person name="Ramirez L."/>
            <person name="Alfaro M."/>
            <person name="Sun H."/>
            <person name="Tritt A."/>
            <person name="Yoshinaga Y."/>
            <person name="Zwiers L.-H."/>
            <person name="Turgeon B."/>
            <person name="Goodwin S."/>
            <person name="Spatafora J."/>
            <person name="Crous P."/>
            <person name="Grigoriev I."/>
        </authorList>
    </citation>
    <scope>NUCLEOTIDE SEQUENCE</scope>
    <source>
        <strain evidence="1">Tuck. ex Michener</strain>
    </source>
</reference>
<dbReference type="Gene3D" id="3.40.50.150">
    <property type="entry name" value="Vaccinia Virus protein VP39"/>
    <property type="match status" value="1"/>
</dbReference>
<dbReference type="SUPFAM" id="SSF53335">
    <property type="entry name" value="S-adenosyl-L-methionine-dependent methyltransferases"/>
    <property type="match status" value="1"/>
</dbReference>
<dbReference type="Proteomes" id="UP000800092">
    <property type="component" value="Unassembled WGS sequence"/>
</dbReference>
<organism evidence="1 2">
    <name type="scientific">Viridothelium virens</name>
    <name type="common">Speckled blister lichen</name>
    <name type="synonym">Trypethelium virens</name>
    <dbReference type="NCBI Taxonomy" id="1048519"/>
    <lineage>
        <taxon>Eukaryota</taxon>
        <taxon>Fungi</taxon>
        <taxon>Dikarya</taxon>
        <taxon>Ascomycota</taxon>
        <taxon>Pezizomycotina</taxon>
        <taxon>Dothideomycetes</taxon>
        <taxon>Dothideomycetes incertae sedis</taxon>
        <taxon>Trypetheliales</taxon>
        <taxon>Trypetheliaceae</taxon>
        <taxon>Viridothelium</taxon>
    </lineage>
</organism>
<dbReference type="PANTHER" id="PTHR43036">
    <property type="entry name" value="OSJNBB0011N17.9 PROTEIN"/>
    <property type="match status" value="1"/>
</dbReference>
<evidence type="ECO:0000313" key="2">
    <source>
        <dbReference type="Proteomes" id="UP000800092"/>
    </source>
</evidence>
<dbReference type="AlphaFoldDB" id="A0A6A6GW58"/>
<dbReference type="InterPro" id="IPR029063">
    <property type="entry name" value="SAM-dependent_MTases_sf"/>
</dbReference>